<gene>
    <name evidence="2" type="ORF">H8689_08455</name>
</gene>
<dbReference type="InterPro" id="IPR004291">
    <property type="entry name" value="Transposase_IS66_central"/>
</dbReference>
<dbReference type="EMBL" id="JACRTK010000003">
    <property type="protein sequence ID" value="MBC8591143.1"/>
    <property type="molecule type" value="Genomic_DNA"/>
</dbReference>
<protein>
    <submittedName>
        <fullName evidence="2">Transposase</fullName>
    </submittedName>
</protein>
<accession>A0A926EZA7</accession>
<comment type="caution">
    <text evidence="2">The sequence shown here is derived from an EMBL/GenBank/DDBJ whole genome shotgun (WGS) entry which is preliminary data.</text>
</comment>
<name>A0A926EZA7_9FIRM</name>
<organism evidence="2 3">
    <name type="scientific">Wansuia hejianensis</name>
    <dbReference type="NCBI Taxonomy" id="2763667"/>
    <lineage>
        <taxon>Bacteria</taxon>
        <taxon>Bacillati</taxon>
        <taxon>Bacillota</taxon>
        <taxon>Clostridia</taxon>
        <taxon>Lachnospirales</taxon>
        <taxon>Lachnospiraceae</taxon>
        <taxon>Wansuia</taxon>
    </lineage>
</organism>
<keyword evidence="3" id="KW-1185">Reference proteome</keyword>
<feature type="domain" description="Transposase IS66 central" evidence="1">
    <location>
        <begin position="2"/>
        <end position="41"/>
    </location>
</feature>
<evidence type="ECO:0000313" key="2">
    <source>
        <dbReference type="EMBL" id="MBC8591143.1"/>
    </source>
</evidence>
<reference evidence="2 3" key="1">
    <citation type="submission" date="2020-08" db="EMBL/GenBank/DDBJ databases">
        <title>Genome public.</title>
        <authorList>
            <person name="Liu C."/>
            <person name="Sun Q."/>
        </authorList>
    </citation>
    <scope>NUCLEOTIDE SEQUENCE [LARGE SCALE GENOMIC DNA]</scope>
    <source>
        <strain evidence="2 3">NSJ-26</strain>
    </source>
</reference>
<dbReference type="AlphaFoldDB" id="A0A926EZA7"/>
<proteinExistence type="predicted"/>
<dbReference type="Pfam" id="PF03050">
    <property type="entry name" value="DDE_Tnp_IS66"/>
    <property type="match status" value="1"/>
</dbReference>
<evidence type="ECO:0000259" key="1">
    <source>
        <dbReference type="Pfam" id="PF03050"/>
    </source>
</evidence>
<sequence length="68" mass="7829">MLQYALNHKENLQIYLETGNCVISNNIAENSIKPFTVAKKTGNSVEFLKEPKQMHVYIHLLKRQNPMG</sequence>
<dbReference type="Proteomes" id="UP000601522">
    <property type="component" value="Unassembled WGS sequence"/>
</dbReference>
<evidence type="ECO:0000313" key="3">
    <source>
        <dbReference type="Proteomes" id="UP000601522"/>
    </source>
</evidence>